<keyword evidence="1" id="KW-0732">Signal</keyword>
<evidence type="ECO:0000259" key="2">
    <source>
        <dbReference type="Pfam" id="PF12740"/>
    </source>
</evidence>
<feature type="signal peptide" evidence="1">
    <location>
        <begin position="1"/>
        <end position="24"/>
    </location>
</feature>
<dbReference type="ESTHER" id="9psed-a0a1h1spy0">
    <property type="family name" value="Polyesterase-lipase-cutinase"/>
</dbReference>
<proteinExistence type="predicted"/>
<feature type="domain" description="PET hydrolase/cutinase-like" evidence="2">
    <location>
        <begin position="47"/>
        <end position="219"/>
    </location>
</feature>
<protein>
    <submittedName>
        <fullName evidence="3">Chlorophyllase enzyme</fullName>
    </submittedName>
</protein>
<organism evidence="3 4">
    <name type="scientific">Halopseudomonas xinjiangensis</name>
    <dbReference type="NCBI Taxonomy" id="487184"/>
    <lineage>
        <taxon>Bacteria</taxon>
        <taxon>Pseudomonadati</taxon>
        <taxon>Pseudomonadota</taxon>
        <taxon>Gammaproteobacteria</taxon>
        <taxon>Pseudomonadales</taxon>
        <taxon>Pseudomonadaceae</taxon>
        <taxon>Halopseudomonas</taxon>
    </lineage>
</organism>
<dbReference type="Proteomes" id="UP000243207">
    <property type="component" value="Chromosome I"/>
</dbReference>
<dbReference type="PANTHER" id="PTHR33428">
    <property type="entry name" value="CHLOROPHYLLASE-2, CHLOROPLASTIC"/>
    <property type="match status" value="1"/>
</dbReference>
<reference evidence="4" key="1">
    <citation type="submission" date="2016-10" db="EMBL/GenBank/DDBJ databases">
        <authorList>
            <person name="Varghese N."/>
            <person name="Submissions S."/>
        </authorList>
    </citation>
    <scope>NUCLEOTIDE SEQUENCE [LARGE SCALE GENOMIC DNA]</scope>
    <source>
        <strain evidence="4">NRRL B-51270</strain>
    </source>
</reference>
<feature type="chain" id="PRO_5009260312" evidence="1">
    <location>
        <begin position="25"/>
        <end position="288"/>
    </location>
</feature>
<keyword evidence="4" id="KW-1185">Reference proteome</keyword>
<dbReference type="OrthoDB" id="9812672at2"/>
<dbReference type="RefSeq" id="WP_093392998.1">
    <property type="nucleotide sequence ID" value="NZ_LT629736.1"/>
</dbReference>
<evidence type="ECO:0000313" key="4">
    <source>
        <dbReference type="Proteomes" id="UP000243207"/>
    </source>
</evidence>
<dbReference type="Gene3D" id="3.40.50.1820">
    <property type="entry name" value="alpha/beta hydrolase"/>
    <property type="match status" value="1"/>
</dbReference>
<dbReference type="InterPro" id="IPR041127">
    <property type="entry name" value="PET_hydrolase/cutinase-like"/>
</dbReference>
<name>A0A1H1SPY0_9GAMM</name>
<accession>A0A1H1SPY0</accession>
<dbReference type="InterPro" id="IPR029058">
    <property type="entry name" value="AB_hydrolase_fold"/>
</dbReference>
<sequence>MMKSPLFTLSGLALGLLISTSALAGNPTPTPPPGEVESGFPAVADFAATGPFATTSESQGTGCQVYRPTQLGENGLDHPIILWGNGTGGSPSTYGDLLSHWASHGFVVAAATTSNAGSGQEMLACLNRLVTLNNRSYGAYSGNLNVNMVGVSGHSQGGGGAIMAGQDSRVTVTAPFQPYVLGLGHETSSQFNQNGPMFLMTGSNDTLAGPALNGTPVFRNANVPVFWGNLEGVGHFEPVGDGGGYRGPSTAWYRFHLMGDSNAEDVFYGATCELCVDPDWEVQKKGIQ</sequence>
<dbReference type="SUPFAM" id="SSF53474">
    <property type="entry name" value="alpha/beta-Hydrolases"/>
    <property type="match status" value="1"/>
</dbReference>
<gene>
    <name evidence="3" type="ORF">SAMN05216421_1640</name>
</gene>
<dbReference type="STRING" id="487184.SAMN05216421_1640"/>
<evidence type="ECO:0000256" key="1">
    <source>
        <dbReference type="SAM" id="SignalP"/>
    </source>
</evidence>
<dbReference type="AlphaFoldDB" id="A0A1H1SPY0"/>
<dbReference type="Pfam" id="PF12740">
    <property type="entry name" value="PETase"/>
    <property type="match status" value="1"/>
</dbReference>
<evidence type="ECO:0000313" key="3">
    <source>
        <dbReference type="EMBL" id="SDS50077.1"/>
    </source>
</evidence>
<dbReference type="EMBL" id="LT629736">
    <property type="protein sequence ID" value="SDS50077.1"/>
    <property type="molecule type" value="Genomic_DNA"/>
</dbReference>
<dbReference type="PANTHER" id="PTHR33428:SF14">
    <property type="entry name" value="CARBOXYLESTERASE TYPE B DOMAIN-CONTAINING PROTEIN"/>
    <property type="match status" value="1"/>
</dbReference>